<dbReference type="RefSeq" id="WP_238898187.1">
    <property type="nucleotide sequence ID" value="NZ_JAKOGG010000020.1"/>
</dbReference>
<gene>
    <name evidence="1" type="ORF">L9G74_18175</name>
</gene>
<evidence type="ECO:0008006" key="3">
    <source>
        <dbReference type="Google" id="ProtNLM"/>
    </source>
</evidence>
<reference evidence="2" key="2">
    <citation type="submission" date="2023-07" db="EMBL/GenBank/DDBJ databases">
        <title>Shewanella mangrovi sp. nov., an acetaldehyde- degrading bacterium isolated from mangrove sediment.</title>
        <authorList>
            <person name="Liu Y."/>
        </authorList>
    </citation>
    <scope>NUCLEOTIDE SEQUENCE [LARGE SCALE GENOMIC DNA]</scope>
    <source>
        <strain evidence="2">C32</strain>
    </source>
</reference>
<comment type="caution">
    <text evidence="1">The sequence shown here is derived from an EMBL/GenBank/DDBJ whole genome shotgun (WGS) entry which is preliminary data.</text>
</comment>
<organism evidence="1 2">
    <name type="scientific">Shewanella electrica</name>
    <dbReference type="NCBI Taxonomy" id="515560"/>
    <lineage>
        <taxon>Bacteria</taxon>
        <taxon>Pseudomonadati</taxon>
        <taxon>Pseudomonadota</taxon>
        <taxon>Gammaproteobacteria</taxon>
        <taxon>Alteromonadales</taxon>
        <taxon>Shewanellaceae</taxon>
        <taxon>Shewanella</taxon>
    </lineage>
</organism>
<dbReference type="Proteomes" id="UP001201549">
    <property type="component" value="Unassembled WGS sequence"/>
</dbReference>
<keyword evidence="2" id="KW-1185">Reference proteome</keyword>
<accession>A0ABT2FQ66</accession>
<sequence>MSYKVIRRDLTEVSRRCDFCPNYLRSLKAYVLEDSDSGELFYAGPTCAKHKAGDDALTGIPDFTKFTKEVGEREGGGAGGGAGGSGTENSEKKAIEYIVLRESKLADELNCSYKVLRDYYEKHKAEGLSESDVKHINNIASKAPEHLTLTALQRIYNYLFWIDVGIERLPEEKTDFLVGVRKTIISKGKITDNQKSAINKWLENIAGVPQLK</sequence>
<evidence type="ECO:0000313" key="1">
    <source>
        <dbReference type="EMBL" id="MCS4558368.1"/>
    </source>
</evidence>
<reference evidence="1 2" key="1">
    <citation type="submission" date="2022-02" db="EMBL/GenBank/DDBJ databases">
        <authorList>
            <person name="Zhuang L."/>
        </authorList>
    </citation>
    <scope>NUCLEOTIDE SEQUENCE [LARGE SCALE GENOMIC DNA]</scope>
    <source>
        <strain evidence="1 2">C32</strain>
    </source>
</reference>
<proteinExistence type="predicted"/>
<name>A0ABT2FQ66_9GAMM</name>
<dbReference type="EMBL" id="JAKOGG010000020">
    <property type="protein sequence ID" value="MCS4558368.1"/>
    <property type="molecule type" value="Genomic_DNA"/>
</dbReference>
<protein>
    <recommendedName>
        <fullName evidence="3">DUF4145 domain-containing protein</fullName>
    </recommendedName>
</protein>
<evidence type="ECO:0000313" key="2">
    <source>
        <dbReference type="Proteomes" id="UP001201549"/>
    </source>
</evidence>